<keyword evidence="2" id="KW-0873">Pyrrolidone carboxylic acid</keyword>
<organism evidence="5 6">
    <name type="scientific">Gryllus longicercus</name>
    <dbReference type="NCBI Taxonomy" id="2509291"/>
    <lineage>
        <taxon>Eukaryota</taxon>
        <taxon>Metazoa</taxon>
        <taxon>Ecdysozoa</taxon>
        <taxon>Arthropoda</taxon>
        <taxon>Hexapoda</taxon>
        <taxon>Insecta</taxon>
        <taxon>Pterygota</taxon>
        <taxon>Neoptera</taxon>
        <taxon>Polyneoptera</taxon>
        <taxon>Orthoptera</taxon>
        <taxon>Ensifera</taxon>
        <taxon>Gryllidea</taxon>
        <taxon>Grylloidea</taxon>
        <taxon>Gryllidae</taxon>
        <taxon>Gryllinae</taxon>
        <taxon>Gryllus</taxon>
    </lineage>
</organism>
<feature type="signal peptide" evidence="4">
    <location>
        <begin position="1"/>
        <end position="19"/>
    </location>
</feature>
<evidence type="ECO:0008006" key="7">
    <source>
        <dbReference type="Google" id="ProtNLM"/>
    </source>
</evidence>
<evidence type="ECO:0000256" key="2">
    <source>
        <dbReference type="ARBA" id="ARBA00023283"/>
    </source>
</evidence>
<keyword evidence="1 3" id="KW-0193">Cuticle</keyword>
<proteinExistence type="predicted"/>
<evidence type="ECO:0000313" key="6">
    <source>
        <dbReference type="Proteomes" id="UP001378592"/>
    </source>
</evidence>
<dbReference type="PANTHER" id="PTHR10380">
    <property type="entry name" value="CUTICLE PROTEIN"/>
    <property type="match status" value="1"/>
</dbReference>
<feature type="chain" id="PRO_5042989460" description="Cuticular protein" evidence="4">
    <location>
        <begin position="20"/>
        <end position="117"/>
    </location>
</feature>
<dbReference type="InterPro" id="IPR031311">
    <property type="entry name" value="CHIT_BIND_RR_consensus"/>
</dbReference>
<reference evidence="5 6" key="1">
    <citation type="submission" date="2024-03" db="EMBL/GenBank/DDBJ databases">
        <title>The genome assembly and annotation of the cricket Gryllus longicercus Weissman &amp; Gray.</title>
        <authorList>
            <person name="Szrajer S."/>
            <person name="Gray D."/>
            <person name="Ylla G."/>
        </authorList>
    </citation>
    <scope>NUCLEOTIDE SEQUENCE [LARGE SCALE GENOMIC DNA]</scope>
    <source>
        <strain evidence="5">DAG 2021-001</strain>
        <tissue evidence="5">Whole body minus gut</tissue>
    </source>
</reference>
<keyword evidence="6" id="KW-1185">Reference proteome</keyword>
<dbReference type="PROSITE" id="PS51155">
    <property type="entry name" value="CHIT_BIND_RR_2"/>
    <property type="match status" value="1"/>
</dbReference>
<evidence type="ECO:0000313" key="5">
    <source>
        <dbReference type="EMBL" id="KAK7792911.1"/>
    </source>
</evidence>
<dbReference type="PROSITE" id="PS00233">
    <property type="entry name" value="CHIT_BIND_RR_1"/>
    <property type="match status" value="1"/>
</dbReference>
<gene>
    <name evidence="5" type="ORF">R5R35_008337</name>
</gene>
<dbReference type="Pfam" id="PF00379">
    <property type="entry name" value="Chitin_bind_4"/>
    <property type="match status" value="1"/>
</dbReference>
<sequence length="117" mass="12355">MNSMMLVVALCAAVAVALPRPDAELRPGVIPVLQRTDVRDDVGQFSLSYLSGDGTSVSEQGALKPTADQKDHVLVKQGSYQYTSPEGELIKVTYVADEGGFRPEGSHIPVAPVATTA</sequence>
<dbReference type="PRINTS" id="PR00947">
    <property type="entry name" value="CUTICLE"/>
</dbReference>
<dbReference type="PANTHER" id="PTHR10380:SF241">
    <property type="entry name" value="CUTICULAR PROTEIN 47EG-RELATED"/>
    <property type="match status" value="1"/>
</dbReference>
<dbReference type="InterPro" id="IPR050468">
    <property type="entry name" value="Cuticle_Struct_Prot"/>
</dbReference>
<name>A0AAN9VDH5_9ORTH</name>
<keyword evidence="4" id="KW-0732">Signal</keyword>
<dbReference type="EMBL" id="JAZDUA010000413">
    <property type="protein sequence ID" value="KAK7792911.1"/>
    <property type="molecule type" value="Genomic_DNA"/>
</dbReference>
<dbReference type="InterPro" id="IPR000618">
    <property type="entry name" value="Insect_cuticle"/>
</dbReference>
<dbReference type="GO" id="GO:0008010">
    <property type="term" value="F:structural constituent of chitin-based larval cuticle"/>
    <property type="evidence" value="ECO:0007669"/>
    <property type="project" value="TreeGrafter"/>
</dbReference>
<accession>A0AAN9VDH5</accession>
<evidence type="ECO:0000256" key="4">
    <source>
        <dbReference type="SAM" id="SignalP"/>
    </source>
</evidence>
<dbReference type="AlphaFoldDB" id="A0AAN9VDH5"/>
<dbReference type="GO" id="GO:0062129">
    <property type="term" value="C:chitin-based extracellular matrix"/>
    <property type="evidence" value="ECO:0007669"/>
    <property type="project" value="TreeGrafter"/>
</dbReference>
<protein>
    <recommendedName>
        <fullName evidence="7">Cuticular protein</fullName>
    </recommendedName>
</protein>
<dbReference type="Proteomes" id="UP001378592">
    <property type="component" value="Unassembled WGS sequence"/>
</dbReference>
<comment type="caution">
    <text evidence="5">The sequence shown here is derived from an EMBL/GenBank/DDBJ whole genome shotgun (WGS) entry which is preliminary data.</text>
</comment>
<evidence type="ECO:0000256" key="3">
    <source>
        <dbReference type="PROSITE-ProRule" id="PRU00497"/>
    </source>
</evidence>
<evidence type="ECO:0000256" key="1">
    <source>
        <dbReference type="ARBA" id="ARBA00022460"/>
    </source>
</evidence>